<comment type="caution">
    <text evidence="2">The sequence shown here is derived from an EMBL/GenBank/DDBJ whole genome shotgun (WGS) entry which is preliminary data.</text>
</comment>
<dbReference type="Proteomes" id="UP000198211">
    <property type="component" value="Unassembled WGS sequence"/>
</dbReference>
<evidence type="ECO:0000256" key="1">
    <source>
        <dbReference type="SAM" id="MobiDB-lite"/>
    </source>
</evidence>
<organism evidence="2 3">
    <name type="scientific">Phytophthora megakarya</name>
    <dbReference type="NCBI Taxonomy" id="4795"/>
    <lineage>
        <taxon>Eukaryota</taxon>
        <taxon>Sar</taxon>
        <taxon>Stramenopiles</taxon>
        <taxon>Oomycota</taxon>
        <taxon>Peronosporomycetes</taxon>
        <taxon>Peronosporales</taxon>
        <taxon>Peronosporaceae</taxon>
        <taxon>Phytophthora</taxon>
    </lineage>
</organism>
<accession>A0A225VDR1</accession>
<feature type="region of interest" description="Disordered" evidence="1">
    <location>
        <begin position="57"/>
        <end position="102"/>
    </location>
</feature>
<proteinExistence type="predicted"/>
<reference evidence="3" key="1">
    <citation type="submission" date="2017-03" db="EMBL/GenBank/DDBJ databases">
        <title>Phytopthora megakarya and P. palmivora, two closely related causual agents of cacao black pod achieved similar genome size and gene model numbers by different mechanisms.</title>
        <authorList>
            <person name="Ali S."/>
            <person name="Shao J."/>
            <person name="Larry D.J."/>
            <person name="Kronmiller B."/>
            <person name="Shen D."/>
            <person name="Strem M.D."/>
            <person name="Melnick R.L."/>
            <person name="Guiltinan M.J."/>
            <person name="Tyler B.M."/>
            <person name="Meinhardt L.W."/>
            <person name="Bailey B.A."/>
        </authorList>
    </citation>
    <scope>NUCLEOTIDE SEQUENCE [LARGE SCALE GENOMIC DNA]</scope>
    <source>
        <strain evidence="3">zdho120</strain>
    </source>
</reference>
<protein>
    <submittedName>
        <fullName evidence="2">Uncharacterized protein</fullName>
    </submittedName>
</protein>
<sequence length="102" mass="11331">MISVKNSYEPGLLDVKKNNNSATDDRVMQEIQAIVSTVTFGIFDSLVEEEGLEGCFEGKEGTKERSSTLRDNIKSPKQEGSDKAGFRVRTRVPQPEKAKHSN</sequence>
<evidence type="ECO:0000313" key="2">
    <source>
        <dbReference type="EMBL" id="OWZ03515.1"/>
    </source>
</evidence>
<name>A0A225VDR1_9STRA</name>
<evidence type="ECO:0000313" key="3">
    <source>
        <dbReference type="Proteomes" id="UP000198211"/>
    </source>
</evidence>
<feature type="region of interest" description="Disordered" evidence="1">
    <location>
        <begin position="1"/>
        <end position="20"/>
    </location>
</feature>
<keyword evidence="3" id="KW-1185">Reference proteome</keyword>
<dbReference type="EMBL" id="NBNE01005473">
    <property type="protein sequence ID" value="OWZ03515.1"/>
    <property type="molecule type" value="Genomic_DNA"/>
</dbReference>
<dbReference type="AlphaFoldDB" id="A0A225VDR1"/>
<feature type="compositionally biased region" description="Basic and acidic residues" evidence="1">
    <location>
        <begin position="57"/>
        <end position="85"/>
    </location>
</feature>
<gene>
    <name evidence="2" type="ORF">PHMEG_00024745</name>
</gene>